<reference evidence="1" key="1">
    <citation type="submission" date="2021-02" db="EMBL/GenBank/DDBJ databases">
        <authorList>
            <person name="Nowell W R."/>
        </authorList>
    </citation>
    <scope>NUCLEOTIDE SEQUENCE</scope>
    <source>
        <strain evidence="1">Ploen Becks lab</strain>
    </source>
</reference>
<evidence type="ECO:0008006" key="3">
    <source>
        <dbReference type="Google" id="ProtNLM"/>
    </source>
</evidence>
<dbReference type="PANTHER" id="PTHR33395">
    <property type="entry name" value="TRANSCRIPTASE, PUTATIVE-RELATED-RELATED"/>
    <property type="match status" value="1"/>
</dbReference>
<dbReference type="AlphaFoldDB" id="A0A813RN85"/>
<name>A0A813RN85_9BILA</name>
<keyword evidence="2" id="KW-1185">Reference proteome</keyword>
<proteinExistence type="predicted"/>
<protein>
    <recommendedName>
        <fullName evidence="3">RNA-directed DNA polymerase from mobile element jockey-like</fullName>
    </recommendedName>
</protein>
<evidence type="ECO:0000313" key="2">
    <source>
        <dbReference type="Proteomes" id="UP000663879"/>
    </source>
</evidence>
<comment type="caution">
    <text evidence="1">The sequence shown here is derived from an EMBL/GenBank/DDBJ whole genome shotgun (WGS) entry which is preliminary data.</text>
</comment>
<accession>A0A813RN85</accession>
<organism evidence="1 2">
    <name type="scientific">Brachionus calyciflorus</name>
    <dbReference type="NCBI Taxonomy" id="104777"/>
    <lineage>
        <taxon>Eukaryota</taxon>
        <taxon>Metazoa</taxon>
        <taxon>Spiralia</taxon>
        <taxon>Gnathifera</taxon>
        <taxon>Rotifera</taxon>
        <taxon>Eurotatoria</taxon>
        <taxon>Monogononta</taxon>
        <taxon>Pseudotrocha</taxon>
        <taxon>Ploima</taxon>
        <taxon>Brachionidae</taxon>
        <taxon>Brachionus</taxon>
    </lineage>
</organism>
<dbReference type="PANTHER" id="PTHR33395:SF22">
    <property type="entry name" value="REVERSE TRANSCRIPTASE DOMAIN-CONTAINING PROTEIN"/>
    <property type="match status" value="1"/>
</dbReference>
<dbReference type="OrthoDB" id="9390935at2759"/>
<dbReference type="Proteomes" id="UP000663879">
    <property type="component" value="Unassembled WGS sequence"/>
</dbReference>
<evidence type="ECO:0000313" key="1">
    <source>
        <dbReference type="EMBL" id="CAF0784763.1"/>
    </source>
</evidence>
<dbReference type="EMBL" id="CAJNOC010000630">
    <property type="protein sequence ID" value="CAF0784763.1"/>
    <property type="molecule type" value="Genomic_DNA"/>
</dbReference>
<gene>
    <name evidence="1" type="ORF">OXX778_LOCUS5653</name>
</gene>
<sequence>MSKKNKLKDGINALEVNKELILNRHQIVNHSQYCIKVLPDRTDKKFILNPFQVFSPANIQKYLDKLAIDKSPGPDEINSIILKKCSKSFSVPLSSIFISSFVDGELPELWKEANITPIHKSGSKLEASNYRPVSLTSI</sequence>